<proteinExistence type="predicted"/>
<keyword evidence="1" id="KW-0032">Aminotransferase</keyword>
<dbReference type="GO" id="GO:0008483">
    <property type="term" value="F:transaminase activity"/>
    <property type="evidence" value="ECO:0007669"/>
    <property type="project" value="UniProtKB-KW"/>
</dbReference>
<reference evidence="1" key="1">
    <citation type="journal article" date="2010" name="Nature">
        <title>The Dynamic genome of Hydra.</title>
        <authorList>
            <person name="Chapman J.A."/>
            <person name="Kirkness E.F."/>
            <person name="Simakov O."/>
            <person name="Hampson S.E."/>
            <person name="Mitros T."/>
            <person name="Weinmaier T."/>
            <person name="Rattei T."/>
            <person name="Balasubramanian P.G."/>
            <person name="Borman J."/>
            <person name="Busam D."/>
            <person name="Disbennett K."/>
            <person name="Pfannkoch C."/>
            <person name="Sumin N."/>
            <person name="Sutton G."/>
            <person name="Viswanathan L."/>
            <person name="Walenz B."/>
            <person name="Goodstein D.M."/>
            <person name="Hellsten U."/>
            <person name="Kawashima T."/>
            <person name="Prochnik S.E."/>
            <person name="Putnam N.H."/>
            <person name="Shu S."/>
            <person name="Blumberg B."/>
            <person name="Dana C.E."/>
            <person name="Gee L."/>
            <person name="Kibler D.F."/>
            <person name="Law L."/>
            <person name="Lindgens D."/>
            <person name="Martinez D.E."/>
            <person name="Peng J."/>
            <person name="Wigge P.A."/>
            <person name="Bertulat B."/>
            <person name="Guder C."/>
            <person name="Nakamura Y."/>
            <person name="Ozbek S."/>
            <person name="Watanabe H."/>
            <person name="Khalturin K."/>
            <person name="Hemmrich G."/>
            <person name="Franke A."/>
            <person name="Augustin R."/>
            <person name="Fraune S."/>
            <person name="Hayakawa E."/>
            <person name="Hayakawa S."/>
            <person name="Hirose M."/>
            <person name="Hwang J."/>
            <person name="Ikeo K."/>
            <person name="Nishimiya-Fujisawa C."/>
            <person name="Ogura A."/>
            <person name="Takahashi T."/>
            <person name="Steinmetz P.R."/>
            <person name="Zhang X."/>
            <person name="Aufschnaiter R."/>
            <person name="Eder M.K."/>
            <person name="Gorny A.K."/>
            <person name="Salvenmoser W."/>
            <person name="Heimberg A.M."/>
            <person name="Wheeler B.M."/>
            <person name="Peterson K.J."/>
            <person name="Boettger A."/>
            <person name="Tischler P."/>
            <person name="Wolf A."/>
            <person name="Gojobori T."/>
            <person name="Remington K.A."/>
            <person name="Strausberg R.L."/>
            <person name="Venter J."/>
            <person name="Technau U."/>
            <person name="Hobmayer B."/>
            <person name="Bosch T.C."/>
            <person name="Holstein T.W."/>
            <person name="Fujisawa T."/>
            <person name="Bode H.R."/>
            <person name="David C.N."/>
            <person name="Rokhsar D.S."/>
            <person name="Steele R.E."/>
        </authorList>
    </citation>
    <scope>NUCLEOTIDE SEQUENCE</scope>
</reference>
<evidence type="ECO:0008006" key="2">
    <source>
        <dbReference type="Google" id="ProtNLM"/>
    </source>
</evidence>
<protein>
    <recommendedName>
        <fullName evidence="2">Phosphonate C-P lyase system protein PhnG</fullName>
    </recommendedName>
</protein>
<dbReference type="NCBIfam" id="TIGR03293">
    <property type="entry name" value="PhnG_redo"/>
    <property type="match status" value="1"/>
</dbReference>
<sequence>MCLYNFQGTTAMFHAFDNDGPPRHTTRPDWMALLARAPLDLLESALAPYATQAPQWLRQPETGLYMVEGRAGATGERFNLGEVTVTRCALRLPSASAASGHTVGVAYVLGRSRRKAHLAAAADALLQDPAHHDALNEQLLQPVRRHLALHSAQRHAKAQSTKVEFFTVARESGGEDDEGDQE</sequence>
<accession>C9YH24</accession>
<dbReference type="GO" id="GO:0019634">
    <property type="term" value="P:organic phosphonate metabolic process"/>
    <property type="evidence" value="ECO:0007669"/>
    <property type="project" value="InterPro"/>
</dbReference>
<name>C9YH24_CURXX</name>
<dbReference type="Pfam" id="PF06754">
    <property type="entry name" value="PhnG"/>
    <property type="match status" value="1"/>
</dbReference>
<dbReference type="GO" id="GO:0015716">
    <property type="term" value="P:organic phosphonate transport"/>
    <property type="evidence" value="ECO:0007669"/>
    <property type="project" value="InterPro"/>
</dbReference>
<organism evidence="1">
    <name type="scientific">Curvibacter symbiont subsp. Hydra magnipapillata</name>
    <dbReference type="NCBI Taxonomy" id="667019"/>
    <lineage>
        <taxon>Bacteria</taxon>
        <taxon>Pseudomonadati</taxon>
        <taxon>Pseudomonadota</taxon>
        <taxon>Betaproteobacteria</taxon>
        <taxon>Burkholderiales</taxon>
        <taxon>Comamonadaceae</taxon>
        <taxon>Curvibacter</taxon>
    </lineage>
</organism>
<dbReference type="InterPro" id="IPR009609">
    <property type="entry name" value="Phosphonate_metab_PhnG"/>
</dbReference>
<evidence type="ECO:0000313" key="1">
    <source>
        <dbReference type="EMBL" id="CBA33776.1"/>
    </source>
</evidence>
<dbReference type="AlphaFoldDB" id="C9YH24"/>
<gene>
    <name evidence="1" type="ORF">Csp_B20740</name>
</gene>
<keyword evidence="1" id="KW-0808">Transferase</keyword>
<dbReference type="EMBL" id="FN543108">
    <property type="protein sequence ID" value="CBA33776.1"/>
    <property type="molecule type" value="Genomic_DNA"/>
</dbReference>